<comment type="caution">
    <text evidence="4">The sequence shown here is derived from an EMBL/GenBank/DDBJ whole genome shotgun (WGS) entry which is preliminary data.</text>
</comment>
<evidence type="ECO:0000256" key="2">
    <source>
        <dbReference type="SAM" id="MobiDB-lite"/>
    </source>
</evidence>
<dbReference type="Pfam" id="PF01381">
    <property type="entry name" value="HTH_3"/>
    <property type="match status" value="1"/>
</dbReference>
<dbReference type="PROSITE" id="PS50943">
    <property type="entry name" value="HTH_CROC1"/>
    <property type="match status" value="1"/>
</dbReference>
<dbReference type="AlphaFoldDB" id="A0A2K2UAA0"/>
<name>A0A2K2UAA0_9ACTN</name>
<evidence type="ECO:0000313" key="4">
    <source>
        <dbReference type="EMBL" id="PNV67247.1"/>
    </source>
</evidence>
<dbReference type="OrthoDB" id="3197401at2"/>
<sequence>MLAENVKRLRKQANINKKRFALMVEIGRPFLNKIENGTANPRLSVIVKMADALETTPGDLLKDSRERCGKSDRREPLDGETRHAQLR</sequence>
<evidence type="ECO:0000259" key="3">
    <source>
        <dbReference type="PROSITE" id="PS50943"/>
    </source>
</evidence>
<dbReference type="GO" id="GO:0005829">
    <property type="term" value="C:cytosol"/>
    <property type="evidence" value="ECO:0007669"/>
    <property type="project" value="TreeGrafter"/>
</dbReference>
<dbReference type="InterPro" id="IPR050807">
    <property type="entry name" value="TransReg_Diox_bact_type"/>
</dbReference>
<gene>
    <name evidence="4" type="ORF">C2L71_08870</name>
</gene>
<protein>
    <submittedName>
        <fullName evidence="4">XRE family transcriptional regulator</fullName>
    </submittedName>
</protein>
<accession>A0A2K2UAA0</accession>
<proteinExistence type="predicted"/>
<dbReference type="SMART" id="SM00530">
    <property type="entry name" value="HTH_XRE"/>
    <property type="match status" value="1"/>
</dbReference>
<dbReference type="InterPro" id="IPR001387">
    <property type="entry name" value="Cro/C1-type_HTH"/>
</dbReference>
<feature type="compositionally biased region" description="Basic and acidic residues" evidence="2">
    <location>
        <begin position="60"/>
        <end position="87"/>
    </location>
</feature>
<keyword evidence="1" id="KW-0238">DNA-binding</keyword>
<dbReference type="Proteomes" id="UP000236197">
    <property type="component" value="Unassembled WGS sequence"/>
</dbReference>
<evidence type="ECO:0000313" key="5">
    <source>
        <dbReference type="Proteomes" id="UP000236197"/>
    </source>
</evidence>
<feature type="region of interest" description="Disordered" evidence="2">
    <location>
        <begin position="56"/>
        <end position="87"/>
    </location>
</feature>
<dbReference type="GO" id="GO:0003677">
    <property type="term" value="F:DNA binding"/>
    <property type="evidence" value="ECO:0007669"/>
    <property type="project" value="UniProtKB-KW"/>
</dbReference>
<dbReference type="EMBL" id="PPEK01000011">
    <property type="protein sequence ID" value="PNV67247.1"/>
    <property type="molecule type" value="Genomic_DNA"/>
</dbReference>
<dbReference type="Gene3D" id="1.10.260.40">
    <property type="entry name" value="lambda repressor-like DNA-binding domains"/>
    <property type="match status" value="1"/>
</dbReference>
<evidence type="ECO:0000256" key="1">
    <source>
        <dbReference type="ARBA" id="ARBA00023125"/>
    </source>
</evidence>
<dbReference type="SUPFAM" id="SSF47413">
    <property type="entry name" value="lambda repressor-like DNA-binding domains"/>
    <property type="match status" value="1"/>
</dbReference>
<dbReference type="InterPro" id="IPR010982">
    <property type="entry name" value="Lambda_DNA-bd_dom_sf"/>
</dbReference>
<dbReference type="PANTHER" id="PTHR46797:SF1">
    <property type="entry name" value="METHYLPHOSPHONATE SYNTHASE"/>
    <property type="match status" value="1"/>
</dbReference>
<feature type="domain" description="HTH cro/C1-type" evidence="3">
    <location>
        <begin position="6"/>
        <end position="60"/>
    </location>
</feature>
<dbReference type="PANTHER" id="PTHR46797">
    <property type="entry name" value="HTH-TYPE TRANSCRIPTIONAL REGULATOR"/>
    <property type="match status" value="1"/>
</dbReference>
<keyword evidence="5" id="KW-1185">Reference proteome</keyword>
<dbReference type="CDD" id="cd00093">
    <property type="entry name" value="HTH_XRE"/>
    <property type="match status" value="1"/>
</dbReference>
<dbReference type="GO" id="GO:0003700">
    <property type="term" value="F:DNA-binding transcription factor activity"/>
    <property type="evidence" value="ECO:0007669"/>
    <property type="project" value="TreeGrafter"/>
</dbReference>
<organism evidence="4 5">
    <name type="scientific">Enteroscipio rubneri</name>
    <dbReference type="NCBI Taxonomy" id="2070686"/>
    <lineage>
        <taxon>Bacteria</taxon>
        <taxon>Bacillati</taxon>
        <taxon>Actinomycetota</taxon>
        <taxon>Coriobacteriia</taxon>
        <taxon>Eggerthellales</taxon>
        <taxon>Eggerthellaceae</taxon>
        <taxon>Enteroscipio</taxon>
    </lineage>
</organism>
<reference evidence="5" key="1">
    <citation type="submission" date="2018-01" db="EMBL/GenBank/DDBJ databases">
        <title>Rubneribacter badeniensis gen. nov., sp. nov., and Colonibacter rubneri, gen. nov., sp. nov., WGS of new members of the Eggerthellaceae.</title>
        <authorList>
            <person name="Danylec N."/>
            <person name="Stoll D.A."/>
            <person name="Doetsch A."/>
            <person name="Kulling S.E."/>
            <person name="Huch M."/>
        </authorList>
    </citation>
    <scope>NUCLEOTIDE SEQUENCE [LARGE SCALE GENOMIC DNA]</scope>
    <source>
        <strain evidence="5">ResAG-96</strain>
    </source>
</reference>